<dbReference type="PRINTS" id="PR00181">
    <property type="entry name" value="MALTOSEBP"/>
</dbReference>
<gene>
    <name evidence="7" type="ORF">PYS61_00660</name>
</gene>
<keyword evidence="3 5" id="KW-0762">Sugar transport</keyword>
<evidence type="ECO:0000256" key="2">
    <source>
        <dbReference type="ARBA" id="ARBA00022448"/>
    </source>
</evidence>
<name>A0ABY8C518_9FIRM</name>
<dbReference type="InterPro" id="IPR006059">
    <property type="entry name" value="SBP"/>
</dbReference>
<dbReference type="PANTHER" id="PTHR30061">
    <property type="entry name" value="MALTOSE-BINDING PERIPLASMIC PROTEIN"/>
    <property type="match status" value="1"/>
</dbReference>
<keyword evidence="5" id="KW-1003">Cell membrane</keyword>
<evidence type="ECO:0000256" key="3">
    <source>
        <dbReference type="ARBA" id="ARBA00022597"/>
    </source>
</evidence>
<keyword evidence="5" id="KW-0472">Membrane</keyword>
<evidence type="ECO:0000256" key="1">
    <source>
        <dbReference type="ARBA" id="ARBA00008520"/>
    </source>
</evidence>
<dbReference type="SUPFAM" id="SSF53850">
    <property type="entry name" value="Periplasmic binding protein-like II"/>
    <property type="match status" value="1"/>
</dbReference>
<dbReference type="InterPro" id="IPR006060">
    <property type="entry name" value="Maltose/Cyclodextrin-bd"/>
</dbReference>
<evidence type="ECO:0000256" key="4">
    <source>
        <dbReference type="ARBA" id="ARBA00022729"/>
    </source>
</evidence>
<evidence type="ECO:0000256" key="5">
    <source>
        <dbReference type="RuleBase" id="RU365005"/>
    </source>
</evidence>
<comment type="similarity">
    <text evidence="1 5">Belongs to the bacterial solute-binding protein 1 family.</text>
</comment>
<organism evidence="7 8">
    <name type="scientific">Amygdalobacter indicium</name>
    <dbReference type="NCBI Taxonomy" id="3029272"/>
    <lineage>
        <taxon>Bacteria</taxon>
        <taxon>Bacillati</taxon>
        <taxon>Bacillota</taxon>
        <taxon>Clostridia</taxon>
        <taxon>Eubacteriales</taxon>
        <taxon>Oscillospiraceae</taxon>
        <taxon>Amygdalobacter</taxon>
    </lineage>
</organism>
<keyword evidence="5" id="KW-0449">Lipoprotein</keyword>
<dbReference type="Pfam" id="PF13416">
    <property type="entry name" value="SBP_bac_8"/>
    <property type="match status" value="1"/>
</dbReference>
<dbReference type="PANTHER" id="PTHR30061:SF50">
    <property type="entry name" value="MALTOSE_MALTODEXTRIN-BINDING PERIPLASMIC PROTEIN"/>
    <property type="match status" value="1"/>
</dbReference>
<reference evidence="7 8" key="1">
    <citation type="submission" date="2023-02" db="EMBL/GenBank/DDBJ databases">
        <title>Novel Oscillospiraceae bacterial genomes.</title>
        <authorList>
            <person name="Srinivasan S."/>
            <person name="Austin M.N."/>
            <person name="Fiedler T.L."/>
            <person name="Strenk S.M."/>
            <person name="Agnew K.J."/>
            <person name="Nagana Gowda G.A."/>
            <person name="Raftery D."/>
            <person name="Beamer M.A."/>
            <person name="Achilles S.L."/>
            <person name="Wiesenfeld H.C."/>
            <person name="Fredricks D.N."/>
            <person name="Hillier S.L."/>
        </authorList>
    </citation>
    <scope>NUCLEOTIDE SEQUENCE [LARGE SCALE GENOMIC DNA]</scope>
    <source>
        <strain evidence="7 8">CHIC02 1186E3-8</strain>
    </source>
</reference>
<proteinExistence type="inferred from homology"/>
<dbReference type="PROSITE" id="PS51257">
    <property type="entry name" value="PROKAR_LIPOPROTEIN"/>
    <property type="match status" value="1"/>
</dbReference>
<comment type="subcellular location">
    <subcellularLocation>
        <location evidence="5">Cell membrane</location>
        <topology evidence="5">Lipid-anchor</topology>
    </subcellularLocation>
</comment>
<accession>A0ABY8C518</accession>
<keyword evidence="2 5" id="KW-0813">Transport</keyword>
<keyword evidence="8" id="KW-1185">Reference proteome</keyword>
<feature type="chain" id="PRO_5044971745" description="Maltodextrin-binding protein" evidence="5">
    <location>
        <begin position="23"/>
        <end position="419"/>
    </location>
</feature>
<evidence type="ECO:0000256" key="6">
    <source>
        <dbReference type="SAM" id="MobiDB-lite"/>
    </source>
</evidence>
<evidence type="ECO:0000313" key="7">
    <source>
        <dbReference type="EMBL" id="WEG35706.1"/>
    </source>
</evidence>
<dbReference type="Gene3D" id="3.40.190.10">
    <property type="entry name" value="Periplasmic binding protein-like II"/>
    <property type="match status" value="2"/>
</dbReference>
<sequence>MKKLLSLFVVAALTLGGLTSCAKQEEKNDSGKKPVKSTAAGKSEPAKAEKTTITVWHSADASIADTLEKKLNSLLKNTKVKLERKENLSDSLKLVSNDPKSAPDMFLWAHDKVGVFAEMGIIEPVNKLISDEQMKDLIPMTLAAGTYKKEKYQLPLYFESLLFIYNKDLMKNPPKTTDELLAAAKAETKDNKYVFVEQHSTSYCIAPWLHGFGGYMINSEKKPGLNLPETQKALEYHKQFVKYMPADGEYNTVTTLFTEGKSASIIGGPWLIPGLKAAKLNYGIAPMPKLPNGEPLKPFSGVQGLQVVKQAAENKTAAVKEVLAAAVNPEVGIALAKVANCAPANSQAYKDAEVGKNEMISTLREMAKTLVPMPNIPEMDVMWGATDGLLAEINKNGKDVAGSCEKYQKQATEQIANMK</sequence>
<dbReference type="RefSeq" id="WP_315571821.1">
    <property type="nucleotide sequence ID" value="NZ_CP118868.1"/>
</dbReference>
<feature type="signal peptide" evidence="5">
    <location>
        <begin position="1"/>
        <end position="22"/>
    </location>
</feature>
<feature type="region of interest" description="Disordered" evidence="6">
    <location>
        <begin position="23"/>
        <end position="47"/>
    </location>
</feature>
<protein>
    <recommendedName>
        <fullName evidence="5">Maltodextrin-binding protein</fullName>
    </recommendedName>
</protein>
<feature type="compositionally biased region" description="Basic and acidic residues" evidence="6">
    <location>
        <begin position="23"/>
        <end position="32"/>
    </location>
</feature>
<keyword evidence="4 5" id="KW-0732">Signal</keyword>
<evidence type="ECO:0000313" key="8">
    <source>
        <dbReference type="Proteomes" id="UP001220478"/>
    </source>
</evidence>
<dbReference type="EMBL" id="CP118868">
    <property type="protein sequence ID" value="WEG35706.1"/>
    <property type="molecule type" value="Genomic_DNA"/>
</dbReference>
<dbReference type="Proteomes" id="UP001220478">
    <property type="component" value="Chromosome"/>
</dbReference>